<name>A0ABM8JQR6_9MOLU</name>
<proteinExistence type="predicted"/>
<accession>A0ABM8JQR6</accession>
<evidence type="ECO:0000256" key="1">
    <source>
        <dbReference type="SAM" id="Coils"/>
    </source>
</evidence>
<sequence>MKYFSLSYWFKLWVLSAPLFNDKTQGINAKSIDNNQKIKDWASNNTNLQSINQYMAFTNSSTNYQPYNLNQQVPNQNIDPFYQTELETSTHKHRHEKSRIIKRGANSDRENAIEFKQDIFGGYINGEIYASFTPKFWEEVSYLKITSNNKEKFIQSFKNKVTSGVWKDYRLEGVNDPSYKAMLGLGSSIWDNWININNVWQKSSKNKMIRVEIKTWYQSGDRQFSFLNSHIRGDSVILSNPYLETLKRDFPDYDNAETVNLGNILMTYSDSIVKETLKRKYRNFDINQISIVNNENFSHLCQCFKFKIRVNGDSKHYSYGDLKPTFSYITTSKLNELSNIIANNPKAKQWIEHINEWSSSLSQTNYQIPSSQNQQVYVSKSGYTLEELRNNKYNFDFQQAQINYQINQNLNDYTKAQQRFVQAQNDYISHIQQGQPLLSFTNQQIISRPQTMDKVIQKEILKGYIRDWSYVSTLVENELKLDELNKNVQGIKSSFDIIKNQVNELEQRISNLEKSNNCEKYGYVVAGTSGVVALAPIPGLQQLAVTVSAFSAAFASLCNL</sequence>
<reference evidence="3" key="1">
    <citation type="journal article" date="2024" name="FEMS Microbiol. Lett.">
        <title>Genomic insights into Spiroplasma endosymbionts that induce male-killing and protective phenotypes in the pea aphid.</title>
        <authorList>
            <person name="Arai H."/>
            <person name="Legeai F."/>
            <person name="Kageyama D."/>
            <person name="Sugio A."/>
            <person name="Simon J.C."/>
        </authorList>
    </citation>
    <scope>NUCLEOTIDE SEQUENCE [LARGE SCALE GENOMIC DNA]</scope>
    <source>
        <strain evidence="3">sAp269</strain>
        <plasmid evidence="3">pSAP_1</plasmid>
    </source>
</reference>
<keyword evidence="1" id="KW-0175">Coiled coil</keyword>
<protein>
    <submittedName>
        <fullName evidence="2">Uncharacterized protein</fullName>
    </submittedName>
</protein>
<feature type="coiled-coil region" evidence="1">
    <location>
        <begin position="488"/>
        <end position="515"/>
    </location>
</feature>
<keyword evidence="2" id="KW-0614">Plasmid</keyword>
<dbReference type="Proteomes" id="UP001473424">
    <property type="component" value="Plasmid pSAP_1"/>
</dbReference>
<evidence type="ECO:0000313" key="3">
    <source>
        <dbReference type="Proteomes" id="UP001473424"/>
    </source>
</evidence>
<gene>
    <name evidence="2" type="ORF">SAP269_21470</name>
</gene>
<dbReference type="EMBL" id="AP028956">
    <property type="protein sequence ID" value="BET39558.1"/>
    <property type="molecule type" value="Genomic_DNA"/>
</dbReference>
<keyword evidence="3" id="KW-1185">Reference proteome</keyword>
<organism evidence="2 3">
    <name type="scientific">Spiroplasma ixodetis</name>
    <dbReference type="NCBI Taxonomy" id="2141"/>
    <lineage>
        <taxon>Bacteria</taxon>
        <taxon>Bacillati</taxon>
        <taxon>Mycoplasmatota</taxon>
        <taxon>Mollicutes</taxon>
        <taxon>Entomoplasmatales</taxon>
        <taxon>Spiroplasmataceae</taxon>
        <taxon>Spiroplasma</taxon>
    </lineage>
</organism>
<evidence type="ECO:0000313" key="2">
    <source>
        <dbReference type="EMBL" id="BET39558.1"/>
    </source>
</evidence>
<geneLocation type="plasmid" evidence="2 3">
    <name>pSAP_1</name>
</geneLocation>
<dbReference type="RefSeq" id="WP_353307305.1">
    <property type="nucleotide sequence ID" value="NZ_AP028956.1"/>
</dbReference>